<feature type="domain" description="Potassium channel" evidence="11">
    <location>
        <begin position="185"/>
        <end position="270"/>
    </location>
</feature>
<dbReference type="RefSeq" id="XP_024939882.1">
    <property type="nucleotide sequence ID" value="XM_025084114.1"/>
</dbReference>
<feature type="region of interest" description="Disordered" evidence="9">
    <location>
        <begin position="716"/>
        <end position="746"/>
    </location>
</feature>
<dbReference type="Pfam" id="PF07885">
    <property type="entry name" value="Ion_trans_2"/>
    <property type="match status" value="2"/>
</dbReference>
<evidence type="ECO:0000313" key="12">
    <source>
        <dbReference type="Proteomes" id="UP000694920"/>
    </source>
</evidence>
<evidence type="ECO:0000313" key="13">
    <source>
        <dbReference type="RefSeq" id="XP_024939882.1"/>
    </source>
</evidence>
<keyword evidence="3 8" id="KW-0812">Transmembrane</keyword>
<dbReference type="GO" id="GO:0005886">
    <property type="term" value="C:plasma membrane"/>
    <property type="evidence" value="ECO:0007669"/>
    <property type="project" value="TreeGrafter"/>
</dbReference>
<gene>
    <name evidence="13 14" type="primary">LOC107266845</name>
</gene>
<feature type="transmembrane region" description="Helical" evidence="10">
    <location>
        <begin position="243"/>
        <end position="268"/>
    </location>
</feature>
<feature type="compositionally biased region" description="Basic and acidic residues" evidence="9">
    <location>
        <begin position="1126"/>
        <end position="1136"/>
    </location>
</feature>
<feature type="compositionally biased region" description="Low complexity" evidence="9">
    <location>
        <begin position="1195"/>
        <end position="1210"/>
    </location>
</feature>
<keyword evidence="4 10" id="KW-1133">Transmembrane helix</keyword>
<reference evidence="13 14" key="1">
    <citation type="submission" date="2025-04" db="UniProtKB">
        <authorList>
            <consortium name="RefSeq"/>
        </authorList>
    </citation>
    <scope>IDENTIFICATION</scope>
</reference>
<feature type="compositionally biased region" description="Basic and acidic residues" evidence="9">
    <location>
        <begin position="1090"/>
        <end position="1099"/>
    </location>
</feature>
<feature type="transmembrane region" description="Helical" evidence="10">
    <location>
        <begin position="213"/>
        <end position="231"/>
    </location>
</feature>
<dbReference type="GO" id="GO:0030322">
    <property type="term" value="P:stabilization of membrane potential"/>
    <property type="evidence" value="ECO:0007669"/>
    <property type="project" value="TreeGrafter"/>
</dbReference>
<comment type="similarity">
    <text evidence="8">Belongs to the two pore domain potassium channel (TC 1.A.1.8) family.</text>
</comment>
<evidence type="ECO:0000256" key="6">
    <source>
        <dbReference type="ARBA" id="ARBA00023136"/>
    </source>
</evidence>
<feature type="region of interest" description="Disordered" evidence="9">
    <location>
        <begin position="661"/>
        <end position="703"/>
    </location>
</feature>
<keyword evidence="12" id="KW-1185">Reference proteome</keyword>
<evidence type="ECO:0000256" key="5">
    <source>
        <dbReference type="ARBA" id="ARBA00023065"/>
    </source>
</evidence>
<evidence type="ECO:0000256" key="10">
    <source>
        <dbReference type="SAM" id="Phobius"/>
    </source>
</evidence>
<dbReference type="InterPro" id="IPR003280">
    <property type="entry name" value="2pore_dom_K_chnl"/>
</dbReference>
<comment type="subcellular location">
    <subcellularLocation>
        <location evidence="1">Membrane</location>
        <topology evidence="1">Multi-pass membrane protein</topology>
    </subcellularLocation>
</comment>
<feature type="transmembrane region" description="Helical" evidence="10">
    <location>
        <begin position="6"/>
        <end position="27"/>
    </location>
</feature>
<evidence type="ECO:0000256" key="2">
    <source>
        <dbReference type="ARBA" id="ARBA00022448"/>
    </source>
</evidence>
<feature type="compositionally biased region" description="Basic and acidic residues" evidence="9">
    <location>
        <begin position="1160"/>
        <end position="1170"/>
    </location>
</feature>
<keyword evidence="2 8" id="KW-0813">Transport</keyword>
<feature type="region of interest" description="Disordered" evidence="9">
    <location>
        <begin position="1188"/>
        <end position="1221"/>
    </location>
</feature>
<feature type="compositionally biased region" description="Polar residues" evidence="9">
    <location>
        <begin position="668"/>
        <end position="698"/>
    </location>
</feature>
<dbReference type="CTD" id="32020"/>
<evidence type="ECO:0000256" key="7">
    <source>
        <dbReference type="ARBA" id="ARBA00023303"/>
    </source>
</evidence>
<feature type="transmembrane region" description="Helical" evidence="10">
    <location>
        <begin position="177"/>
        <end position="201"/>
    </location>
</feature>
<feature type="compositionally biased region" description="Polar residues" evidence="9">
    <location>
        <begin position="565"/>
        <end position="575"/>
    </location>
</feature>
<dbReference type="RefSeq" id="XP_024939883.1">
    <property type="nucleotide sequence ID" value="XM_025084115.1"/>
</dbReference>
<sequence length="1297" mass="144462">MSKKQWLVLLMLFLTYLLLGASIFYHIESRLEIKKIQQAREERIEIYDLLQKHYVPNYKHDQKEILTKLTIYCGKSVFNYTEGEYVPQKWDFYNSFYFAYTVVSTIGYGNLAPTNMLGRILMIFYGLIGIPMNGILLTQLGEFFGNVFVRAHKKYKSYKRGHSDSPKKLTPLETRKAGFAAQIFMYLIPGFVMFIFFPAFLFSHYEGWSYDEAVYYAFVTLTTIGFGDYVAGQDNTKGSGIFFILYKTFLICWISFGLGYIVMIMTFITRGMRSKKITKLEHKLAMNLKHTQSRIWTEFNKEVGYLRRIFNELQLSKVKRIYVDEYDYETPPTKFSRSSSFPDIRDLVYGGLETPIPPHPRRRANSAVVPMEAQVIRVASETDLQRIDKTATFASHAIVQPAELLARLVNVLGYIPPMSDDQEQNQEEKGVQGFSDKEILSNERSWNGSGWRIGNEKISQIKPRSRATSEIRLDAKNENPVHQQNTEWTWSGPAASGKIQELIKARRTSSNKDGKSRFPSFSLPSVPKAILPRWIRQFSNKKTADERSSRNSIAPEDCEGGVSENYLSHTGNTPFNMDRRSSNSRAYFTHTGTGNLPTSLEGSHFLEETSVGDFLRALTALHNRVGAIPDDYAGKPQRKLGTASLTPPKLPSLLTLFSPLSGTTSGSNSHQSTFTTAQSPSRRFSLMTSENSGNSTPSYCRRGSIAPAVKPRRFSLRPVITPGGTPPLHNSPYLSRPRHTTRGQNPSPYSADPFVFECPKEPLVNMESGPGVSSPVSTVASRRRFSLRPAQIGVPPAPANPIPSATSLAKPKWRAGLLQRQITEMNLQKRVRALSLGDVNVETSEKTQVLSPLVLFDKGGSSVQKDSFNKFQGKASPLVSPRTLTIVPPDPGSRIMDAKQMNSQIEPSAINLFVVPPSNLTAHTQPIVSCTNPFIGINNGENVNQTGVFQFSSEKPNDSLELESVVIDSPSREAETISETLAKVKSITTAPISTQTNVESVTGTDTILKNDPAQHPIIVTDLQTDKISEISKVGTNIMKQSAISIATKLELDNDKIAIVSTNKLNNTDDENSRSISVVSTVDDMEKLRNSHGSEIDTRPPSRSTFTNSQSSTVILGSQTSEEEAVSEPRSKSRKISDIATKSSSRKISRISQRSTSSSDRSARVDDDASSRKVSTVSIEPWADCQKYSTGSRKISTVSGQSVSVGSSTNSRKNSTVKSPGDKPCVSIDSYKTITEVTIEKPSINPFEQYKATMEKNTQEEKESLTQVMVDPSDVKTESRVRKLSRMLLHTPRNESED</sequence>
<dbReference type="GeneID" id="107266845"/>
<feature type="domain" description="Potassium channel" evidence="11">
    <location>
        <begin position="73"/>
        <end position="144"/>
    </location>
</feature>
<dbReference type="PRINTS" id="PR01333">
    <property type="entry name" value="2POREKCHANEL"/>
</dbReference>
<accession>A0AAJ7RF97</accession>
<proteinExistence type="inferred from homology"/>
<organism evidence="12 13">
    <name type="scientific">Cephus cinctus</name>
    <name type="common">Wheat stem sawfly</name>
    <dbReference type="NCBI Taxonomy" id="211228"/>
    <lineage>
        <taxon>Eukaryota</taxon>
        <taxon>Metazoa</taxon>
        <taxon>Ecdysozoa</taxon>
        <taxon>Arthropoda</taxon>
        <taxon>Hexapoda</taxon>
        <taxon>Insecta</taxon>
        <taxon>Pterygota</taxon>
        <taxon>Neoptera</taxon>
        <taxon>Endopterygota</taxon>
        <taxon>Hymenoptera</taxon>
        <taxon>Cephoidea</taxon>
        <taxon>Cephidae</taxon>
        <taxon>Cephus</taxon>
    </lineage>
</organism>
<evidence type="ECO:0000256" key="3">
    <source>
        <dbReference type="ARBA" id="ARBA00022692"/>
    </source>
</evidence>
<feature type="transmembrane region" description="Helical" evidence="10">
    <location>
        <begin position="92"/>
        <end position="111"/>
    </location>
</feature>
<feature type="region of interest" description="Disordered" evidence="9">
    <location>
        <begin position="1090"/>
        <end position="1176"/>
    </location>
</feature>
<dbReference type="GO" id="GO:0015271">
    <property type="term" value="F:outward rectifier potassium channel activity"/>
    <property type="evidence" value="ECO:0007669"/>
    <property type="project" value="TreeGrafter"/>
</dbReference>
<dbReference type="KEGG" id="ccin:107266845"/>
<feature type="transmembrane region" description="Helical" evidence="10">
    <location>
        <begin position="123"/>
        <end position="149"/>
    </location>
</feature>
<feature type="compositionally biased region" description="Low complexity" evidence="9">
    <location>
        <begin position="1149"/>
        <end position="1159"/>
    </location>
</feature>
<evidence type="ECO:0000259" key="11">
    <source>
        <dbReference type="Pfam" id="PF07885"/>
    </source>
</evidence>
<dbReference type="PANTHER" id="PTHR11003">
    <property type="entry name" value="POTASSIUM CHANNEL, SUBFAMILY K"/>
    <property type="match status" value="1"/>
</dbReference>
<feature type="compositionally biased region" description="Polar residues" evidence="9">
    <location>
        <begin position="1100"/>
        <end position="1119"/>
    </location>
</feature>
<keyword evidence="7 8" id="KW-0407">Ion channel</keyword>
<evidence type="ECO:0000256" key="8">
    <source>
        <dbReference type="RuleBase" id="RU003857"/>
    </source>
</evidence>
<dbReference type="SUPFAM" id="SSF81324">
    <property type="entry name" value="Voltage-gated potassium channels"/>
    <property type="match status" value="2"/>
</dbReference>
<dbReference type="GO" id="GO:0022841">
    <property type="term" value="F:potassium ion leak channel activity"/>
    <property type="evidence" value="ECO:0007669"/>
    <property type="project" value="TreeGrafter"/>
</dbReference>
<evidence type="ECO:0000256" key="4">
    <source>
        <dbReference type="ARBA" id="ARBA00022989"/>
    </source>
</evidence>
<dbReference type="PANTHER" id="PTHR11003:SF331">
    <property type="entry name" value="OPEN RECTIFIER POTASSIUM CHANNEL PROTEIN 1"/>
    <property type="match status" value="1"/>
</dbReference>
<evidence type="ECO:0000313" key="14">
    <source>
        <dbReference type="RefSeq" id="XP_024939883.1"/>
    </source>
</evidence>
<keyword evidence="5 8" id="KW-0406">Ion transport</keyword>
<dbReference type="InterPro" id="IPR013099">
    <property type="entry name" value="K_chnl_dom"/>
</dbReference>
<name>A0AAJ7RF97_CEPCN</name>
<feature type="region of interest" description="Disordered" evidence="9">
    <location>
        <begin position="540"/>
        <end position="581"/>
    </location>
</feature>
<evidence type="ECO:0000256" key="1">
    <source>
        <dbReference type="ARBA" id="ARBA00004141"/>
    </source>
</evidence>
<dbReference type="Gene3D" id="1.10.287.70">
    <property type="match status" value="1"/>
</dbReference>
<protein>
    <submittedName>
        <fullName evidence="13 14">Open rectifier potassium channel protein 1 isoform X1</fullName>
    </submittedName>
</protein>
<keyword evidence="6 10" id="KW-0472">Membrane</keyword>
<dbReference type="Proteomes" id="UP000694920">
    <property type="component" value="Unplaced"/>
</dbReference>
<evidence type="ECO:0000256" key="9">
    <source>
        <dbReference type="SAM" id="MobiDB-lite"/>
    </source>
</evidence>